<dbReference type="InterPro" id="IPR001258">
    <property type="entry name" value="NHL_repeat"/>
</dbReference>
<dbReference type="InterPro" id="IPR006977">
    <property type="entry name" value="Yip1_dom"/>
</dbReference>
<dbReference type="Pfam" id="PF01436">
    <property type="entry name" value="NHL"/>
    <property type="match status" value="2"/>
</dbReference>
<evidence type="ECO:0000256" key="5">
    <source>
        <dbReference type="ARBA" id="ARBA00022989"/>
    </source>
</evidence>
<evidence type="ECO:0000256" key="8">
    <source>
        <dbReference type="PROSITE-ProRule" id="PRU00504"/>
    </source>
</evidence>
<dbReference type="RefSeq" id="WP_144933264.1">
    <property type="nucleotide sequence ID" value="NZ_JBHTIU010000003.1"/>
</dbReference>
<name>A0ABW3D678_9BACL</name>
<evidence type="ECO:0000256" key="4">
    <source>
        <dbReference type="ARBA" id="ARBA00022737"/>
    </source>
</evidence>
<dbReference type="SUPFAM" id="SSF48452">
    <property type="entry name" value="TPR-like"/>
    <property type="match status" value="1"/>
</dbReference>
<feature type="transmembrane region" description="Helical" evidence="9">
    <location>
        <begin position="566"/>
        <end position="587"/>
    </location>
</feature>
<dbReference type="EMBL" id="JBHTIU010000003">
    <property type="protein sequence ID" value="MFD0867843.1"/>
    <property type="molecule type" value="Genomic_DNA"/>
</dbReference>
<dbReference type="PANTHER" id="PTHR10680">
    <property type="entry name" value="PEPTIDYL-GLYCINE ALPHA-AMIDATING MONOOXYGENASE"/>
    <property type="match status" value="1"/>
</dbReference>
<feature type="transmembrane region" description="Helical" evidence="9">
    <location>
        <begin position="631"/>
        <end position="651"/>
    </location>
</feature>
<organism evidence="11 12">
    <name type="scientific">Paenibacillus residui</name>
    <dbReference type="NCBI Taxonomy" id="629724"/>
    <lineage>
        <taxon>Bacteria</taxon>
        <taxon>Bacillati</taxon>
        <taxon>Bacillota</taxon>
        <taxon>Bacilli</taxon>
        <taxon>Bacillales</taxon>
        <taxon>Paenibacillaceae</taxon>
        <taxon>Paenibacillus</taxon>
    </lineage>
</organism>
<protein>
    <submittedName>
        <fullName evidence="11">YIP1 family protein</fullName>
    </submittedName>
</protein>
<feature type="transmembrane region" description="Helical" evidence="9">
    <location>
        <begin position="599"/>
        <end position="619"/>
    </location>
</feature>
<keyword evidence="2 9" id="KW-0812">Transmembrane</keyword>
<evidence type="ECO:0000256" key="1">
    <source>
        <dbReference type="ARBA" id="ARBA00004141"/>
    </source>
</evidence>
<evidence type="ECO:0000259" key="10">
    <source>
        <dbReference type="Pfam" id="PF04893"/>
    </source>
</evidence>
<evidence type="ECO:0000256" key="2">
    <source>
        <dbReference type="ARBA" id="ARBA00022692"/>
    </source>
</evidence>
<dbReference type="InterPro" id="IPR011042">
    <property type="entry name" value="6-blade_b-propeller_TolB-like"/>
</dbReference>
<keyword evidence="12" id="KW-1185">Reference proteome</keyword>
<feature type="transmembrane region" description="Helical" evidence="9">
    <location>
        <begin position="528"/>
        <end position="546"/>
    </location>
</feature>
<keyword evidence="4" id="KW-0677">Repeat</keyword>
<feature type="transmembrane region" description="Helical" evidence="9">
    <location>
        <begin position="663"/>
        <end position="686"/>
    </location>
</feature>
<reference evidence="12" key="1">
    <citation type="journal article" date="2019" name="Int. J. Syst. Evol. Microbiol.">
        <title>The Global Catalogue of Microorganisms (GCM) 10K type strain sequencing project: providing services to taxonomists for standard genome sequencing and annotation.</title>
        <authorList>
            <consortium name="The Broad Institute Genomics Platform"/>
            <consortium name="The Broad Institute Genome Sequencing Center for Infectious Disease"/>
            <person name="Wu L."/>
            <person name="Ma J."/>
        </authorList>
    </citation>
    <scope>NUCLEOTIDE SEQUENCE [LARGE SCALE GENOMIC DNA]</scope>
    <source>
        <strain evidence="12">CCUG 57263</strain>
    </source>
</reference>
<keyword evidence="6 9" id="KW-0472">Membrane</keyword>
<feature type="repeat" description="NHL" evidence="8">
    <location>
        <begin position="75"/>
        <end position="106"/>
    </location>
</feature>
<feature type="domain" description="Yip1" evidence="10">
    <location>
        <begin position="510"/>
        <end position="680"/>
    </location>
</feature>
<accession>A0ABW3D678</accession>
<dbReference type="SUPFAM" id="SSF101898">
    <property type="entry name" value="NHL repeat"/>
    <property type="match status" value="1"/>
</dbReference>
<feature type="transmembrane region" description="Helical" evidence="9">
    <location>
        <begin position="460"/>
        <end position="480"/>
    </location>
</feature>
<dbReference type="PROSITE" id="PS51125">
    <property type="entry name" value="NHL"/>
    <property type="match status" value="1"/>
</dbReference>
<evidence type="ECO:0000256" key="7">
    <source>
        <dbReference type="ARBA" id="ARBA00023180"/>
    </source>
</evidence>
<comment type="subcellular location">
    <subcellularLocation>
        <location evidence="1">Membrane</location>
        <topology evidence="1">Multi-pass membrane protein</topology>
    </subcellularLocation>
</comment>
<proteinExistence type="predicted"/>
<dbReference type="PANTHER" id="PTHR10680:SF14">
    <property type="entry name" value="PEPTIDYL-GLYCINE ALPHA-AMIDATING MONOOXYGENASE"/>
    <property type="match status" value="1"/>
</dbReference>
<sequence length="703" mass="79493">MEASKPRKRLAGILILVLLLAVIWPIAAHAEVPFSTFTRDSFGRVVYTQPAYAPIGTIGQDIYIEDDNGNKVYSPLKAPKDLFVDRNDHIYVADTDNNRIVHFDEHGEVVRVLTVPESPLNKPQGLFINEAGDIYVADSGNQRVARLNREGEFVQEFKRPKSRFINDSFVYEPINMVVDKRGFVYVISQGSYQGIVQFDPEGEFFGFFGTNSTEVSVMDRIRRMFYTKEQLSRQVRLLPTTIRNIDIDEQGFIYSVSGSKTEQVKKLNIRGDNLWKELSFTERSRYFRKGDSYPEAQLADVAVDANGNLTVIDKAMNIVAQYDPSGKLLFYWSGPVAAGIPLVGINQSPVAVDTNSSNEMFILDDSLNLIQVFKPTEFGAAVHTAYKLTQEGKYAESEAYWNQVVRLNALFTPAYEGLALSAFHKEDYKTALEMYRLAGNAEGYSDAFWQLRLQWFQHNFSILANSVLAVGVAGVAGGRLKKKFGWRLLPRTRPRWMEHIWLKQLGHAFYILRHPLDGFSDLRYLNRGGYISAIALLALVIMMLLAKVNLTSFSFNPVPANELRGAPIIVTFAVLLLTWMICHYLIGSISQGEARFKDVFVGSAYALFPIVLLGVPLALISNIMTLSENSIYSFFEWLMIGWSGLLFFWKIQSLQNYSVGETIVNILLTIVAMIALWVLIFIILGLSSEFVDFIYTLYQEVSM</sequence>
<keyword evidence="7" id="KW-0325">Glycoprotein</keyword>
<dbReference type="Proteomes" id="UP001597120">
    <property type="component" value="Unassembled WGS sequence"/>
</dbReference>
<evidence type="ECO:0000256" key="6">
    <source>
        <dbReference type="ARBA" id="ARBA00023136"/>
    </source>
</evidence>
<dbReference type="CDD" id="cd05819">
    <property type="entry name" value="NHL"/>
    <property type="match status" value="1"/>
</dbReference>
<keyword evidence="5 9" id="KW-1133">Transmembrane helix</keyword>
<dbReference type="InterPro" id="IPR011990">
    <property type="entry name" value="TPR-like_helical_dom_sf"/>
</dbReference>
<dbReference type="Gene3D" id="2.120.10.30">
    <property type="entry name" value="TolB, C-terminal domain"/>
    <property type="match status" value="2"/>
</dbReference>
<comment type="caution">
    <text evidence="11">The sequence shown here is derived from an EMBL/GenBank/DDBJ whole genome shotgun (WGS) entry which is preliminary data.</text>
</comment>
<keyword evidence="3" id="KW-0732">Signal</keyword>
<gene>
    <name evidence="11" type="ORF">ACFQ03_01600</name>
</gene>
<evidence type="ECO:0000256" key="3">
    <source>
        <dbReference type="ARBA" id="ARBA00022729"/>
    </source>
</evidence>
<dbReference type="Pfam" id="PF04893">
    <property type="entry name" value="Yip1"/>
    <property type="match status" value="1"/>
</dbReference>
<evidence type="ECO:0000313" key="11">
    <source>
        <dbReference type="EMBL" id="MFD0867843.1"/>
    </source>
</evidence>
<evidence type="ECO:0000256" key="9">
    <source>
        <dbReference type="SAM" id="Phobius"/>
    </source>
</evidence>
<evidence type="ECO:0000313" key="12">
    <source>
        <dbReference type="Proteomes" id="UP001597120"/>
    </source>
</evidence>